<evidence type="ECO:0000256" key="1">
    <source>
        <dbReference type="SAM" id="Phobius"/>
    </source>
</evidence>
<dbReference type="RefSeq" id="WP_204735953.1">
    <property type="nucleotide sequence ID" value="NZ_JAVDWE010000039.1"/>
</dbReference>
<evidence type="ECO:0008006" key="4">
    <source>
        <dbReference type="Google" id="ProtNLM"/>
    </source>
</evidence>
<evidence type="ECO:0000313" key="2">
    <source>
        <dbReference type="EMBL" id="MDR7097624.1"/>
    </source>
</evidence>
<reference evidence="2 3" key="1">
    <citation type="submission" date="2023-07" db="EMBL/GenBank/DDBJ databases">
        <title>Sorghum-associated microbial communities from plants grown in Nebraska, USA.</title>
        <authorList>
            <person name="Schachtman D."/>
        </authorList>
    </citation>
    <scope>NUCLEOTIDE SEQUENCE [LARGE SCALE GENOMIC DNA]</scope>
    <source>
        <strain evidence="2 3">BE240</strain>
    </source>
</reference>
<keyword evidence="3" id="KW-1185">Reference proteome</keyword>
<comment type="caution">
    <text evidence="2">The sequence shown here is derived from an EMBL/GenBank/DDBJ whole genome shotgun (WGS) entry which is preliminary data.</text>
</comment>
<sequence length="56" mass="5979">MTAVVSALLAAALLSMLFASTRAFGIVCIVLLCYLKPILAACLIVLAITFVLYLFK</sequence>
<evidence type="ECO:0000313" key="3">
    <source>
        <dbReference type="Proteomes" id="UP001265550"/>
    </source>
</evidence>
<keyword evidence="1" id="KW-1133">Transmembrane helix</keyword>
<name>A0ABU1VJK8_9BURK</name>
<dbReference type="Proteomes" id="UP001265550">
    <property type="component" value="Unassembled WGS sequence"/>
</dbReference>
<proteinExistence type="predicted"/>
<feature type="transmembrane region" description="Helical" evidence="1">
    <location>
        <begin position="35"/>
        <end position="55"/>
    </location>
</feature>
<gene>
    <name evidence="2" type="ORF">J2X09_005400</name>
</gene>
<dbReference type="EMBL" id="JAVDWE010000039">
    <property type="protein sequence ID" value="MDR7097624.1"/>
    <property type="molecule type" value="Genomic_DNA"/>
</dbReference>
<protein>
    <recommendedName>
        <fullName evidence="4">Branched-chain amino acid transport protein (AzlD)</fullName>
    </recommendedName>
</protein>
<keyword evidence="1" id="KW-0812">Transmembrane</keyword>
<keyword evidence="1" id="KW-0472">Membrane</keyword>
<organism evidence="2 3">
    <name type="scientific">Hydrogenophaga laconesensis</name>
    <dbReference type="NCBI Taxonomy" id="1805971"/>
    <lineage>
        <taxon>Bacteria</taxon>
        <taxon>Pseudomonadati</taxon>
        <taxon>Pseudomonadota</taxon>
        <taxon>Betaproteobacteria</taxon>
        <taxon>Burkholderiales</taxon>
        <taxon>Comamonadaceae</taxon>
        <taxon>Hydrogenophaga</taxon>
    </lineage>
</organism>
<accession>A0ABU1VJK8</accession>